<evidence type="ECO:0000313" key="1">
    <source>
        <dbReference type="EMBL" id="GAA4657480.1"/>
    </source>
</evidence>
<gene>
    <name evidence="1" type="ORF">GCM10023262_00460</name>
</gene>
<organism evidence="1 2">
    <name type="scientific">Bartonella pachyuromydis</name>
    <dbReference type="NCBI Taxonomy" id="931097"/>
    <lineage>
        <taxon>Bacteria</taxon>
        <taxon>Pseudomonadati</taxon>
        <taxon>Pseudomonadota</taxon>
        <taxon>Alphaproteobacteria</taxon>
        <taxon>Hyphomicrobiales</taxon>
        <taxon>Bartonellaceae</taxon>
        <taxon>Bartonella</taxon>
    </lineage>
</organism>
<keyword evidence="2" id="KW-1185">Reference proteome</keyword>
<name>A0ABP8V9U6_9HYPH</name>
<protein>
    <submittedName>
        <fullName evidence="1">Uncharacterized protein</fullName>
    </submittedName>
</protein>
<evidence type="ECO:0000313" key="2">
    <source>
        <dbReference type="Proteomes" id="UP001501699"/>
    </source>
</evidence>
<comment type="caution">
    <text evidence="1">The sequence shown here is derived from an EMBL/GenBank/DDBJ whole genome shotgun (WGS) entry which is preliminary data.</text>
</comment>
<accession>A0ABP8V9U6</accession>
<dbReference type="Proteomes" id="UP001501699">
    <property type="component" value="Unassembled WGS sequence"/>
</dbReference>
<sequence length="54" mass="6364">MICAQRMCEGNGIGITYVAIKDLTLGMKKVFLKKFKRIRKKQQNNLFNEMVYHL</sequence>
<dbReference type="EMBL" id="BAABJA010000001">
    <property type="protein sequence ID" value="GAA4657480.1"/>
    <property type="molecule type" value="Genomic_DNA"/>
</dbReference>
<proteinExistence type="predicted"/>
<reference evidence="2" key="1">
    <citation type="journal article" date="2019" name="Int. J. Syst. Evol. Microbiol.">
        <title>The Global Catalogue of Microorganisms (GCM) 10K type strain sequencing project: providing services to taxonomists for standard genome sequencing and annotation.</title>
        <authorList>
            <consortium name="The Broad Institute Genomics Platform"/>
            <consortium name="The Broad Institute Genome Sequencing Center for Infectious Disease"/>
            <person name="Wu L."/>
            <person name="Ma J."/>
        </authorList>
    </citation>
    <scope>NUCLEOTIDE SEQUENCE [LARGE SCALE GENOMIC DNA]</scope>
    <source>
        <strain evidence="2">JCM 17714</strain>
    </source>
</reference>